<keyword evidence="5" id="KW-0677">Repeat</keyword>
<dbReference type="InParanoid" id="A0A067RLI0"/>
<dbReference type="STRING" id="136037.A0A067RLI0"/>
<keyword evidence="7" id="KW-0539">Nucleus</keyword>
<dbReference type="InterPro" id="IPR001680">
    <property type="entry name" value="WD40_rpt"/>
</dbReference>
<dbReference type="EMBL" id="KK852553">
    <property type="protein sequence ID" value="KDR21475.1"/>
    <property type="molecule type" value="Genomic_DNA"/>
</dbReference>
<keyword evidence="4" id="KW-0853">WD repeat</keyword>
<dbReference type="GO" id="GO:0003723">
    <property type="term" value="F:RNA binding"/>
    <property type="evidence" value="ECO:0007669"/>
    <property type="project" value="InterPro"/>
</dbReference>
<dbReference type="InterPro" id="IPR015943">
    <property type="entry name" value="WD40/YVTN_repeat-like_dom_sf"/>
</dbReference>
<dbReference type="PANTHER" id="PTHR44215">
    <property type="entry name" value="WD REPEAT-CONTAINING PROTEIN 75"/>
    <property type="match status" value="1"/>
</dbReference>
<sequence length="827" mass="92575">MKHTEEKLVLRRRGGGNVIEQCPVFSLDAEILYTVCGSVIRAYGVRTGELVSEYERLKGKVTGVQLHPSYPNVIVACSEKGELIQWNCSSRLPSSIVCLKFKNKRTATVTGFHFLSPSPQESESDKCVVCVVWKKSKRDVSQLSTFCSQTGSLLLNLKFQLDDHTHNVAYGGKPGEEYVAGIHKNMLQFIDAVEWKQCDKQYIGGGRWFTCVACHPEERCIATGDNTGRVLIWWNLLTSGKPTWAVYHWHTLPVQAVTFSQTGSHFYSGAGECVLVKWTLNKPLDRSFLPRLPNSICHLSVAPDNKCLAISTSDNGIQIVDPQLKLISVIQHFTWQVEVKHGLPLFPAGISVDPRTKALVMNGRTGHIQFYSPHTGTLLYNLDITQMNYLTQERNNVIVNTDVTKVSLNCNGEWMATVEERDDRETNMEVRLKFWNYDSVKQSFCLNTSVELPHIGGVLSVEFQPSPDLQQQLAVTAGRDLKFRIWSLVESSSIYKKGVMVWRCESVGFFRNLPIGDTGFSADGSLLAVTFGPTLTVWVPETNQLKCSLTELHSKINLSHVQFGMVDCGHLVVTGSSVNINVWHLLTLSLVWTVPIHVSILTADPYSEFMAVFTLNNDLFVFSPRCSKPLYIHKNIVPGNCSILCAAFVPRFSLERSSGIPWQENSHLYFLDSNQELLTLERPCEDANVKEGLALPISTLQPVTFFSTLLAKHRSSDVEKLHIDTQQQLGDPGASAIRELLSAPAYTIPPMNLLCGPILRSLVASSSKQIEEKKTNLKERKKDKADRMETKDSGVDSEDETSGHELLKQREVKDDPNKIQTNDLTRT</sequence>
<evidence type="ECO:0000256" key="5">
    <source>
        <dbReference type="ARBA" id="ARBA00022737"/>
    </source>
</evidence>
<name>A0A067RLI0_ZOONE</name>
<dbReference type="InterPro" id="IPR057644">
    <property type="entry name" value="Beta-prop_WDR75_2nd"/>
</dbReference>
<dbReference type="FunCoup" id="A0A067RLI0">
    <property type="interactions" value="898"/>
</dbReference>
<dbReference type="PANTHER" id="PTHR44215:SF1">
    <property type="entry name" value="WD REPEAT-CONTAINING PROTEIN 75"/>
    <property type="match status" value="1"/>
</dbReference>
<organism evidence="10 11">
    <name type="scientific">Zootermopsis nevadensis</name>
    <name type="common">Dampwood termite</name>
    <dbReference type="NCBI Taxonomy" id="136037"/>
    <lineage>
        <taxon>Eukaryota</taxon>
        <taxon>Metazoa</taxon>
        <taxon>Ecdysozoa</taxon>
        <taxon>Arthropoda</taxon>
        <taxon>Hexapoda</taxon>
        <taxon>Insecta</taxon>
        <taxon>Pterygota</taxon>
        <taxon>Neoptera</taxon>
        <taxon>Polyneoptera</taxon>
        <taxon>Dictyoptera</taxon>
        <taxon>Blattodea</taxon>
        <taxon>Blattoidea</taxon>
        <taxon>Termitoidae</taxon>
        <taxon>Termopsidae</taxon>
        <taxon>Zootermopsis</taxon>
    </lineage>
</organism>
<feature type="compositionally biased region" description="Basic and acidic residues" evidence="8">
    <location>
        <begin position="769"/>
        <end position="794"/>
    </location>
</feature>
<evidence type="ECO:0000313" key="10">
    <source>
        <dbReference type="EMBL" id="KDR21475.1"/>
    </source>
</evidence>
<feature type="compositionally biased region" description="Polar residues" evidence="8">
    <location>
        <begin position="818"/>
        <end position="827"/>
    </location>
</feature>
<evidence type="ECO:0000256" key="2">
    <source>
        <dbReference type="ARBA" id="ARBA00022517"/>
    </source>
</evidence>
<keyword evidence="11" id="KW-1185">Reference proteome</keyword>
<feature type="region of interest" description="Disordered" evidence="8">
    <location>
        <begin position="769"/>
        <end position="827"/>
    </location>
</feature>
<feature type="domain" description="WD repeat-containing protein 75 second beta-propeller" evidence="9">
    <location>
        <begin position="351"/>
        <end position="674"/>
    </location>
</feature>
<evidence type="ECO:0000256" key="1">
    <source>
        <dbReference type="ARBA" id="ARBA00004604"/>
    </source>
</evidence>
<dbReference type="GO" id="GO:2000234">
    <property type="term" value="P:positive regulation of rRNA processing"/>
    <property type="evidence" value="ECO:0007669"/>
    <property type="project" value="TreeGrafter"/>
</dbReference>
<feature type="compositionally biased region" description="Basic and acidic residues" evidence="8">
    <location>
        <begin position="801"/>
        <end position="817"/>
    </location>
</feature>
<dbReference type="SMART" id="SM00320">
    <property type="entry name" value="WD40"/>
    <property type="match status" value="5"/>
</dbReference>
<dbReference type="AlphaFoldDB" id="A0A067RLI0"/>
<dbReference type="InterPro" id="IPR011047">
    <property type="entry name" value="Quinoprotein_ADH-like_sf"/>
</dbReference>
<evidence type="ECO:0000256" key="7">
    <source>
        <dbReference type="ARBA" id="ARBA00023242"/>
    </source>
</evidence>
<keyword evidence="2" id="KW-0690">Ribosome biogenesis</keyword>
<gene>
    <name evidence="10" type="ORF">L798_03841</name>
</gene>
<dbReference type="GO" id="GO:0032040">
    <property type="term" value="C:small-subunit processome"/>
    <property type="evidence" value="ECO:0007669"/>
    <property type="project" value="InterPro"/>
</dbReference>
<evidence type="ECO:0000313" key="11">
    <source>
        <dbReference type="Proteomes" id="UP000027135"/>
    </source>
</evidence>
<proteinExistence type="predicted"/>
<keyword evidence="3" id="KW-0698">rRNA processing</keyword>
<dbReference type="Gene3D" id="2.130.10.10">
    <property type="entry name" value="YVTN repeat-like/Quinoprotein amine dehydrogenase"/>
    <property type="match status" value="3"/>
</dbReference>
<feature type="non-terminal residue" evidence="10">
    <location>
        <position position="827"/>
    </location>
</feature>
<dbReference type="SUPFAM" id="SSF50998">
    <property type="entry name" value="Quinoprotein alcohol dehydrogenase-like"/>
    <property type="match status" value="1"/>
</dbReference>
<dbReference type="Proteomes" id="UP000027135">
    <property type="component" value="Unassembled WGS sequence"/>
</dbReference>
<dbReference type="OMA" id="WILNTRI"/>
<evidence type="ECO:0000259" key="9">
    <source>
        <dbReference type="Pfam" id="PF23769"/>
    </source>
</evidence>
<evidence type="ECO:0000256" key="6">
    <source>
        <dbReference type="ARBA" id="ARBA00023163"/>
    </source>
</evidence>
<protein>
    <recommendedName>
        <fullName evidence="9">WD repeat-containing protein 75 second beta-propeller domain-containing protein</fullName>
    </recommendedName>
</protein>
<dbReference type="SUPFAM" id="SSF50978">
    <property type="entry name" value="WD40 repeat-like"/>
    <property type="match status" value="1"/>
</dbReference>
<dbReference type="InterPro" id="IPR036322">
    <property type="entry name" value="WD40_repeat_dom_sf"/>
</dbReference>
<comment type="subcellular location">
    <subcellularLocation>
        <location evidence="1">Nucleus</location>
        <location evidence="1">Nucleolus</location>
    </subcellularLocation>
</comment>
<evidence type="ECO:0000256" key="3">
    <source>
        <dbReference type="ARBA" id="ARBA00022552"/>
    </source>
</evidence>
<evidence type="ECO:0000256" key="8">
    <source>
        <dbReference type="SAM" id="MobiDB-lite"/>
    </source>
</evidence>
<dbReference type="GO" id="GO:0045943">
    <property type="term" value="P:positive regulation of transcription by RNA polymerase I"/>
    <property type="evidence" value="ECO:0007669"/>
    <property type="project" value="InterPro"/>
</dbReference>
<evidence type="ECO:0000256" key="4">
    <source>
        <dbReference type="ARBA" id="ARBA00022574"/>
    </source>
</evidence>
<keyword evidence="6" id="KW-0804">Transcription</keyword>
<accession>A0A067RLI0</accession>
<dbReference type="Pfam" id="PF23869">
    <property type="entry name" value="Beta-prop_WDR75_1st"/>
    <property type="match status" value="1"/>
</dbReference>
<dbReference type="GO" id="GO:0006364">
    <property type="term" value="P:rRNA processing"/>
    <property type="evidence" value="ECO:0007669"/>
    <property type="project" value="UniProtKB-KW"/>
</dbReference>
<dbReference type="Pfam" id="PF23769">
    <property type="entry name" value="Beta-prop_WDR75_2nd"/>
    <property type="match status" value="1"/>
</dbReference>
<reference evidence="10 11" key="1">
    <citation type="journal article" date="2014" name="Nat. Commun.">
        <title>Molecular traces of alternative social organization in a termite genome.</title>
        <authorList>
            <person name="Terrapon N."/>
            <person name="Li C."/>
            <person name="Robertson H.M."/>
            <person name="Ji L."/>
            <person name="Meng X."/>
            <person name="Booth W."/>
            <person name="Chen Z."/>
            <person name="Childers C.P."/>
            <person name="Glastad K.M."/>
            <person name="Gokhale K."/>
            <person name="Gowin J."/>
            <person name="Gronenberg W."/>
            <person name="Hermansen R.A."/>
            <person name="Hu H."/>
            <person name="Hunt B.G."/>
            <person name="Huylmans A.K."/>
            <person name="Khalil S.M."/>
            <person name="Mitchell R.D."/>
            <person name="Munoz-Torres M.C."/>
            <person name="Mustard J.A."/>
            <person name="Pan H."/>
            <person name="Reese J.T."/>
            <person name="Scharf M.E."/>
            <person name="Sun F."/>
            <person name="Vogel H."/>
            <person name="Xiao J."/>
            <person name="Yang W."/>
            <person name="Yang Z."/>
            <person name="Yang Z."/>
            <person name="Zhou J."/>
            <person name="Zhu J."/>
            <person name="Brent C.S."/>
            <person name="Elsik C.G."/>
            <person name="Goodisman M.A."/>
            <person name="Liberles D.A."/>
            <person name="Roe R.M."/>
            <person name="Vargo E.L."/>
            <person name="Vilcinskas A."/>
            <person name="Wang J."/>
            <person name="Bornberg-Bauer E."/>
            <person name="Korb J."/>
            <person name="Zhang G."/>
            <person name="Liebig J."/>
        </authorList>
    </citation>
    <scope>NUCLEOTIDE SEQUENCE [LARGE SCALE GENOMIC DNA]</scope>
    <source>
        <tissue evidence="10">Whole organism</tissue>
    </source>
</reference>
<dbReference type="eggNOG" id="KOG1963">
    <property type="taxonomic scope" value="Eukaryota"/>
</dbReference>
<dbReference type="InterPro" id="IPR053826">
    <property type="entry name" value="WDR75"/>
</dbReference>